<dbReference type="FunFam" id="3.90.1530.30:FF:000001">
    <property type="entry name" value="Chromosome partitioning protein ParB"/>
    <property type="match status" value="1"/>
</dbReference>
<dbReference type="GO" id="GO:0045881">
    <property type="term" value="P:positive regulation of sporulation resulting in formation of a cellular spore"/>
    <property type="evidence" value="ECO:0007669"/>
    <property type="project" value="TreeGrafter"/>
</dbReference>
<keyword evidence="3" id="KW-0238">DNA-binding</keyword>
<sequence length="301" mass="34187">MALGKGLGSLIPQNKPVEKNTVFGPVEKVVDNSQNENGLKSETQVWQIPISEIRPNEEQPRKDFSHEDLEDMVSSIQQHGVLQPITVNEKKDGKYELIAGERRLRASEIAGFATVPAIVRKVEDGQEKLELALIENIQRQDLNSIEEAFAFKRLIERFGLTQEEVAQRVGKKRPTIANTIRLLGLPEEIQKGLIDGKISMGKARALLSLKSPKEQWDMYQSMLGKQISVRDVEQAIVRKGPRSRKGSVRRDPNLNAIEERIEEALNTKVRITQRGERGSIVVEYYSKEEFRELVEKLSRLQ</sequence>
<dbReference type="GO" id="GO:0005694">
    <property type="term" value="C:chromosome"/>
    <property type="evidence" value="ECO:0007669"/>
    <property type="project" value="TreeGrafter"/>
</dbReference>
<evidence type="ECO:0000256" key="1">
    <source>
        <dbReference type="ARBA" id="ARBA00006295"/>
    </source>
</evidence>
<dbReference type="PANTHER" id="PTHR33375:SF1">
    <property type="entry name" value="CHROMOSOME-PARTITIONING PROTEIN PARB-RELATED"/>
    <property type="match status" value="1"/>
</dbReference>
<name>A0A2M7Z668_9BACT</name>
<dbReference type="InterPro" id="IPR050336">
    <property type="entry name" value="Chromosome_partition/occlusion"/>
</dbReference>
<dbReference type="InterPro" id="IPR001387">
    <property type="entry name" value="Cro/C1-type_HTH"/>
</dbReference>
<dbReference type="Pfam" id="PF17762">
    <property type="entry name" value="HTH_ParB"/>
    <property type="match status" value="1"/>
</dbReference>
<dbReference type="Gene3D" id="1.10.10.2830">
    <property type="match status" value="1"/>
</dbReference>
<dbReference type="Gene3D" id="3.90.1530.30">
    <property type="match status" value="1"/>
</dbReference>
<dbReference type="SMART" id="SM00470">
    <property type="entry name" value="ParB"/>
    <property type="match status" value="1"/>
</dbReference>
<dbReference type="EMBL" id="PFVJ01000067">
    <property type="protein sequence ID" value="PJA89643.1"/>
    <property type="molecule type" value="Genomic_DNA"/>
</dbReference>
<comment type="caution">
    <text evidence="5">The sequence shown here is derived from an EMBL/GenBank/DDBJ whole genome shotgun (WGS) entry which is preliminary data.</text>
</comment>
<dbReference type="NCBIfam" id="TIGR00180">
    <property type="entry name" value="parB_part"/>
    <property type="match status" value="1"/>
</dbReference>
<keyword evidence="2" id="KW-0159">Chromosome partition</keyword>
<accession>A0A2M7Z668</accession>
<dbReference type="InterPro" id="IPR057240">
    <property type="entry name" value="ParB_dimer_C"/>
</dbReference>
<dbReference type="CDD" id="cd16393">
    <property type="entry name" value="SPO0J_N"/>
    <property type="match status" value="1"/>
</dbReference>
<evidence type="ECO:0000313" key="6">
    <source>
        <dbReference type="Proteomes" id="UP000230843"/>
    </source>
</evidence>
<dbReference type="GO" id="GO:0007059">
    <property type="term" value="P:chromosome segregation"/>
    <property type="evidence" value="ECO:0007669"/>
    <property type="project" value="UniProtKB-KW"/>
</dbReference>
<evidence type="ECO:0000313" key="5">
    <source>
        <dbReference type="EMBL" id="PJA89643.1"/>
    </source>
</evidence>
<dbReference type="GO" id="GO:0003677">
    <property type="term" value="F:DNA binding"/>
    <property type="evidence" value="ECO:0007669"/>
    <property type="project" value="UniProtKB-KW"/>
</dbReference>
<dbReference type="InterPro" id="IPR003115">
    <property type="entry name" value="ParB_N"/>
</dbReference>
<gene>
    <name evidence="5" type="ORF">CO137_03200</name>
</gene>
<feature type="domain" description="HTH cro/C1-type" evidence="4">
    <location>
        <begin position="151"/>
        <end position="178"/>
    </location>
</feature>
<evidence type="ECO:0000259" key="4">
    <source>
        <dbReference type="PROSITE" id="PS50943"/>
    </source>
</evidence>
<evidence type="ECO:0000256" key="3">
    <source>
        <dbReference type="ARBA" id="ARBA00023125"/>
    </source>
</evidence>
<dbReference type="InterPro" id="IPR036086">
    <property type="entry name" value="ParB/Sulfiredoxin_sf"/>
</dbReference>
<protein>
    <submittedName>
        <fullName evidence="5">Chromosome partitioning protein ParB</fullName>
    </submittedName>
</protein>
<dbReference type="Proteomes" id="UP000230843">
    <property type="component" value="Unassembled WGS sequence"/>
</dbReference>
<dbReference type="SUPFAM" id="SSF109709">
    <property type="entry name" value="KorB DNA-binding domain-like"/>
    <property type="match status" value="1"/>
</dbReference>
<dbReference type="InterPro" id="IPR041468">
    <property type="entry name" value="HTH_ParB/Spo0J"/>
</dbReference>
<dbReference type="PANTHER" id="PTHR33375">
    <property type="entry name" value="CHROMOSOME-PARTITIONING PROTEIN PARB-RELATED"/>
    <property type="match status" value="1"/>
</dbReference>
<comment type="similarity">
    <text evidence="1">Belongs to the ParB family.</text>
</comment>
<evidence type="ECO:0000256" key="2">
    <source>
        <dbReference type="ARBA" id="ARBA00022829"/>
    </source>
</evidence>
<dbReference type="InterPro" id="IPR004437">
    <property type="entry name" value="ParB/RepB/Spo0J"/>
</dbReference>
<dbReference type="Pfam" id="PF23552">
    <property type="entry name" value="ParB_C"/>
    <property type="match status" value="1"/>
</dbReference>
<dbReference type="SUPFAM" id="SSF110849">
    <property type="entry name" value="ParB/Sulfiredoxin"/>
    <property type="match status" value="1"/>
</dbReference>
<dbReference type="Pfam" id="PF02195">
    <property type="entry name" value="ParB_N"/>
    <property type="match status" value="1"/>
</dbReference>
<dbReference type="PROSITE" id="PS50943">
    <property type="entry name" value="HTH_CROC1"/>
    <property type="match status" value="1"/>
</dbReference>
<dbReference type="AlphaFoldDB" id="A0A2M7Z668"/>
<organism evidence="5 6">
    <name type="scientific">Candidatus Magasanikbacteria bacterium CG_4_9_14_3_um_filter_32_9</name>
    <dbReference type="NCBI Taxonomy" id="1974644"/>
    <lineage>
        <taxon>Bacteria</taxon>
        <taxon>Candidatus Magasanikiibacteriota</taxon>
    </lineage>
</organism>
<reference evidence="6" key="1">
    <citation type="submission" date="2017-09" db="EMBL/GenBank/DDBJ databases">
        <title>Depth-based differentiation of microbial function through sediment-hosted aquifers and enrichment of novel symbionts in the deep terrestrial subsurface.</title>
        <authorList>
            <person name="Probst A.J."/>
            <person name="Ladd B."/>
            <person name="Jarett J.K."/>
            <person name="Geller-Mcgrath D.E."/>
            <person name="Sieber C.M.K."/>
            <person name="Emerson J.B."/>
            <person name="Anantharaman K."/>
            <person name="Thomas B.C."/>
            <person name="Malmstrom R."/>
            <person name="Stieglmeier M."/>
            <person name="Klingl A."/>
            <person name="Woyke T."/>
            <person name="Ryan C.M."/>
            <person name="Banfield J.F."/>
        </authorList>
    </citation>
    <scope>NUCLEOTIDE SEQUENCE [LARGE SCALE GENOMIC DNA]</scope>
</reference>
<proteinExistence type="inferred from homology"/>
<dbReference type="FunFam" id="1.10.10.2830:FF:000001">
    <property type="entry name" value="Chromosome partitioning protein ParB"/>
    <property type="match status" value="1"/>
</dbReference>